<dbReference type="PATRIC" id="fig|1242968.3.peg.2145"/>
<dbReference type="AlphaFoldDB" id="U2GEB3"/>
<organism evidence="2 3">
    <name type="scientific">Campylobacter concisus UNSWCS</name>
    <dbReference type="NCBI Taxonomy" id="1242968"/>
    <lineage>
        <taxon>Bacteria</taxon>
        <taxon>Pseudomonadati</taxon>
        <taxon>Campylobacterota</taxon>
        <taxon>Epsilonproteobacteria</taxon>
        <taxon>Campylobacterales</taxon>
        <taxon>Campylobacteraceae</taxon>
        <taxon>Campylobacter</taxon>
    </lineage>
</organism>
<evidence type="ECO:0000259" key="1">
    <source>
        <dbReference type="Pfam" id="PF09522"/>
    </source>
</evidence>
<evidence type="ECO:0000313" key="2">
    <source>
        <dbReference type="EMBL" id="ERJ24343.1"/>
    </source>
</evidence>
<dbReference type="Pfam" id="PF09522">
    <property type="entry name" value="RE_R_Pab1"/>
    <property type="match status" value="1"/>
</dbReference>
<evidence type="ECO:0000313" key="3">
    <source>
        <dbReference type="Proteomes" id="UP000016620"/>
    </source>
</evidence>
<dbReference type="Proteomes" id="UP000016620">
    <property type="component" value="Unassembled WGS sequence"/>
</dbReference>
<name>U2GEB3_9BACT</name>
<dbReference type="InterPro" id="IPR018576">
    <property type="entry name" value="Restrct_endonuc_II_Pab1"/>
</dbReference>
<gene>
    <name evidence="2" type="ORF">UNSWCS_1073</name>
</gene>
<feature type="domain" description="Restriction endonuclease type II Pab1" evidence="1">
    <location>
        <begin position="128"/>
        <end position="243"/>
    </location>
</feature>
<proteinExistence type="predicted"/>
<reference evidence="2 3" key="1">
    <citation type="journal article" date="2013" name="BMC Genomics">
        <title>Comparative genomics of Campylobacter concisus isolates reveals genetic diversity and provides insights into disease association.</title>
        <authorList>
            <person name="Deshpande N.P."/>
            <person name="Kaakoush N.O."/>
            <person name="Wilkins M.R."/>
            <person name="Mitchell H.M."/>
        </authorList>
    </citation>
    <scope>NUCLEOTIDE SEQUENCE [LARGE SCALE GENOMIC DNA]</scope>
    <source>
        <strain evidence="2 3">UNSWCS</strain>
    </source>
</reference>
<dbReference type="EMBL" id="ANNG01000089">
    <property type="protein sequence ID" value="ERJ24343.1"/>
    <property type="molecule type" value="Genomic_DNA"/>
</dbReference>
<comment type="caution">
    <text evidence="2">The sequence shown here is derived from an EMBL/GenBank/DDBJ whole genome shotgun (WGS) entry which is preliminary data.</text>
</comment>
<sequence>MLQVNQQRQEIYVDIPLTTQTGKTRVKVRNTFADYGEPTATRQTPFGPNHYIEWQIGYDVTQDRINDTTLGHLQFTGANGRLKSLYELSEIVHYLKNFGAISPQQIQALSQRLAALPVTSFIENSLHISRDIFMPKTIAGLNFYCSHINYPLAIYQFNGNLISEVIIREKQRAIGVQPMLYFCFPVTNLSPTTTLPLIGRMANQNEHANLIINRNDANDYLKMLEIFGVLSESHNHDILEILRII</sequence>
<dbReference type="RefSeq" id="WP_021088520.1">
    <property type="nucleotide sequence ID" value="NZ_ANNG01000089.1"/>
</dbReference>
<protein>
    <recommendedName>
        <fullName evidence="1">Restriction endonuclease type II Pab1 domain-containing protein</fullName>
    </recommendedName>
</protein>
<accession>U2GEB3</accession>